<evidence type="ECO:0000256" key="3">
    <source>
        <dbReference type="ARBA" id="ARBA00007937"/>
    </source>
</evidence>
<dbReference type="InterPro" id="IPR041728">
    <property type="entry name" value="GPAT/DHAPAT_LPLAT"/>
</dbReference>
<keyword evidence="8 11" id="KW-0012">Acyltransferase</keyword>
<gene>
    <name evidence="11" type="primary">plsB</name>
    <name evidence="11" type="ORF">dnm_067700</name>
</gene>
<evidence type="ECO:0000256" key="2">
    <source>
        <dbReference type="ARBA" id="ARBA00004765"/>
    </source>
</evidence>
<comment type="subcellular location">
    <subcellularLocation>
        <location evidence="1">Endomembrane system</location>
        <topology evidence="1">Peripheral membrane protein</topology>
    </subcellularLocation>
</comment>
<name>A0A975BRV2_9BACT</name>
<dbReference type="RefSeq" id="WP_207678785.1">
    <property type="nucleotide sequence ID" value="NZ_CP061800.1"/>
</dbReference>
<comment type="pathway">
    <text evidence="2">Phospholipid metabolism; CDP-diacylglycerol biosynthesis; CDP-diacylglycerol from sn-glycerol 3-phosphate: step 1/3.</text>
</comment>
<dbReference type="Pfam" id="PF19277">
    <property type="entry name" value="GPAT_C"/>
    <property type="match status" value="1"/>
</dbReference>
<dbReference type="Proteomes" id="UP000663722">
    <property type="component" value="Chromosome"/>
</dbReference>
<organism evidence="11 12">
    <name type="scientific">Desulfonema magnum</name>
    <dbReference type="NCBI Taxonomy" id="45655"/>
    <lineage>
        <taxon>Bacteria</taxon>
        <taxon>Pseudomonadati</taxon>
        <taxon>Thermodesulfobacteriota</taxon>
        <taxon>Desulfobacteria</taxon>
        <taxon>Desulfobacterales</taxon>
        <taxon>Desulfococcaceae</taxon>
        <taxon>Desulfonema</taxon>
    </lineage>
</organism>
<dbReference type="CDD" id="cd07993">
    <property type="entry name" value="LPLAT_DHAPAT-like"/>
    <property type="match status" value="1"/>
</dbReference>
<comment type="similarity">
    <text evidence="3">Belongs to the GPAT/DAPAT family.</text>
</comment>
<dbReference type="AlphaFoldDB" id="A0A975BRV2"/>
<sequence>MLKSVRFRITQFRTKIKTWTDTALRGTHHHYSCYLPRDIGSISSCMFKLFFSGIEVRKDQTAIIKNIPKDAIIVYASKYKSYFEYLFYHTRYKQNGVPPPEIGFDYEVLLLQPVSRIFRMIFAHLDYLCQKFGLLDPYKSGYIRDELTNGRAGILSLVEKKGFYRRFVKDYTDPMRYLIEMQKTIDRPVYIIPQLMFFSVTPARSVPTLIDMIFGTKEKPRLVRRLVTLLNNPGKVFVEISEPLNLKDFLAFPENSDLSVEKQALVLRRRLLIRMNRHRQSITGPILKSREELKENILTNDRLRSFMDRHSESRKIPIWKIHKEADAYLDEIAANYSPAIIRILSLGVKWLINVMFEGVTVNIEVLKKARSMAQKGPLILVPCHKSHIDYLILSYVLYHNNMPCPHVAAGKNLSFWPLGPVFRTAGAFFIRRTFRGAVLYSRVFTEYVYKLIEEGFNLEFFIEGGRSRTGKLLQPKLGLLSILLNAYKEGACEDMIFVPVYVGYDRVPEESSYMHELEGGEKKPESLLQIIKARKFLTRRYGIIYIQFHEPISLNTLCSQNGRHIKEMTSKEQNLFCRNLGNRCLNAIDRVTVITPHAIVASAILNCPKQRFSYGNLMSDIEIYMNYMFSQGVTLADTLLIDYIHAIKYVFDTYVQRKFIERVPSDKETQSFAEQFIVNESKRPLLEYYKNNGINFFIPAAFTAITILEKDAFQFSISDIYESYTFLQEFFANEFTYDVDKTPEHFLQKNIGIFVDEAILIPHPTLADTYNLTSAGFRTLKLFSSFLKTYFESYWIVLNFFMRYPKNFVDPKDRLKKVQSIGNRMFKRREIERPEALSKMNYKNALDFFISHGVKSSDDSEKIKFYSDKIKSYSERI</sequence>
<dbReference type="GO" id="GO:0006629">
    <property type="term" value="P:lipid metabolic process"/>
    <property type="evidence" value="ECO:0007669"/>
    <property type="project" value="InterPro"/>
</dbReference>
<comment type="catalytic activity">
    <reaction evidence="9">
        <text>sn-glycerol 3-phosphate + an acyl-CoA = a 1-acyl-sn-glycero-3-phosphate + CoA</text>
        <dbReference type="Rhea" id="RHEA:15325"/>
        <dbReference type="ChEBI" id="CHEBI:57287"/>
        <dbReference type="ChEBI" id="CHEBI:57597"/>
        <dbReference type="ChEBI" id="CHEBI:57970"/>
        <dbReference type="ChEBI" id="CHEBI:58342"/>
        <dbReference type="EC" id="2.3.1.15"/>
    </reaction>
</comment>
<evidence type="ECO:0000259" key="10">
    <source>
        <dbReference type="SMART" id="SM00563"/>
    </source>
</evidence>
<protein>
    <recommendedName>
        <fullName evidence="5">Glycerol-3-phosphate acyltransferase</fullName>
        <ecNumber evidence="4">2.3.1.15</ecNumber>
    </recommendedName>
</protein>
<dbReference type="PANTHER" id="PTHR12563">
    <property type="entry name" value="GLYCEROL-3-PHOSPHATE ACYLTRANSFERASE"/>
    <property type="match status" value="1"/>
</dbReference>
<dbReference type="PIRSF" id="PIRSF000437">
    <property type="entry name" value="GPAT_DHAPAT"/>
    <property type="match status" value="1"/>
</dbReference>
<evidence type="ECO:0000256" key="1">
    <source>
        <dbReference type="ARBA" id="ARBA00004184"/>
    </source>
</evidence>
<feature type="domain" description="Phospholipid/glycerol acyltransferase" evidence="10">
    <location>
        <begin position="378"/>
        <end position="505"/>
    </location>
</feature>
<dbReference type="GO" id="GO:0012505">
    <property type="term" value="C:endomembrane system"/>
    <property type="evidence" value="ECO:0007669"/>
    <property type="project" value="UniProtKB-SubCell"/>
</dbReference>
<evidence type="ECO:0000256" key="7">
    <source>
        <dbReference type="ARBA" id="ARBA00023136"/>
    </source>
</evidence>
<dbReference type="SUPFAM" id="SSF69593">
    <property type="entry name" value="Glycerol-3-phosphate (1)-acyltransferase"/>
    <property type="match status" value="1"/>
</dbReference>
<dbReference type="PANTHER" id="PTHR12563:SF17">
    <property type="entry name" value="DIHYDROXYACETONE PHOSPHATE ACYLTRANSFERASE"/>
    <property type="match status" value="1"/>
</dbReference>
<reference evidence="11" key="1">
    <citation type="journal article" date="2021" name="Microb. Physiol.">
        <title>Proteogenomic Insights into the Physiology of Marine, Sulfate-Reducing, Filamentous Desulfonema limicola and Desulfonema magnum.</title>
        <authorList>
            <person name="Schnaars V."/>
            <person name="Wohlbrand L."/>
            <person name="Scheve S."/>
            <person name="Hinrichs C."/>
            <person name="Reinhardt R."/>
            <person name="Rabus R."/>
        </authorList>
    </citation>
    <scope>NUCLEOTIDE SEQUENCE</scope>
    <source>
        <strain evidence="11">4be13</strain>
    </source>
</reference>
<dbReference type="GO" id="GO:0005886">
    <property type="term" value="C:plasma membrane"/>
    <property type="evidence" value="ECO:0007669"/>
    <property type="project" value="TreeGrafter"/>
</dbReference>
<evidence type="ECO:0000256" key="8">
    <source>
        <dbReference type="ARBA" id="ARBA00023315"/>
    </source>
</evidence>
<dbReference type="EMBL" id="CP061800">
    <property type="protein sequence ID" value="QTA90709.1"/>
    <property type="molecule type" value="Genomic_DNA"/>
</dbReference>
<evidence type="ECO:0000256" key="9">
    <source>
        <dbReference type="ARBA" id="ARBA00048427"/>
    </source>
</evidence>
<dbReference type="Pfam" id="PF01553">
    <property type="entry name" value="Acyltransferase"/>
    <property type="match status" value="1"/>
</dbReference>
<evidence type="ECO:0000256" key="6">
    <source>
        <dbReference type="ARBA" id="ARBA00022679"/>
    </source>
</evidence>
<dbReference type="KEGG" id="dmm:dnm_067700"/>
<dbReference type="InterPro" id="IPR002123">
    <property type="entry name" value="Plipid/glycerol_acylTrfase"/>
</dbReference>
<dbReference type="InterPro" id="IPR045520">
    <property type="entry name" value="GPAT/DHAPAT_C"/>
</dbReference>
<evidence type="ECO:0000313" key="11">
    <source>
        <dbReference type="EMBL" id="QTA90709.1"/>
    </source>
</evidence>
<dbReference type="InterPro" id="IPR022284">
    <property type="entry name" value="GPAT/DHAPAT"/>
</dbReference>
<proteinExistence type="inferred from homology"/>
<dbReference type="GO" id="GO:0004366">
    <property type="term" value="F:glycerol-3-phosphate O-acyltransferase activity"/>
    <property type="evidence" value="ECO:0007669"/>
    <property type="project" value="UniProtKB-EC"/>
</dbReference>
<dbReference type="SMART" id="SM00563">
    <property type="entry name" value="PlsC"/>
    <property type="match status" value="1"/>
</dbReference>
<accession>A0A975BRV2</accession>
<keyword evidence="12" id="KW-1185">Reference proteome</keyword>
<evidence type="ECO:0000256" key="5">
    <source>
        <dbReference type="ARBA" id="ARBA00013432"/>
    </source>
</evidence>
<evidence type="ECO:0000313" key="12">
    <source>
        <dbReference type="Proteomes" id="UP000663722"/>
    </source>
</evidence>
<keyword evidence="7" id="KW-0472">Membrane</keyword>
<evidence type="ECO:0000256" key="4">
    <source>
        <dbReference type="ARBA" id="ARBA00013113"/>
    </source>
</evidence>
<keyword evidence="6" id="KW-0808">Transferase</keyword>
<dbReference type="EC" id="2.3.1.15" evidence="4"/>